<keyword evidence="2" id="KW-0963">Cytoplasm</keyword>
<keyword evidence="6" id="KW-0505">Motor protein</keyword>
<organism evidence="10 11">
    <name type="scientific">Triparma retinervis</name>
    <dbReference type="NCBI Taxonomy" id="2557542"/>
    <lineage>
        <taxon>Eukaryota</taxon>
        <taxon>Sar</taxon>
        <taxon>Stramenopiles</taxon>
        <taxon>Ochrophyta</taxon>
        <taxon>Bolidophyceae</taxon>
        <taxon>Parmales</taxon>
        <taxon>Triparmaceae</taxon>
        <taxon>Triparma</taxon>
    </lineage>
</organism>
<dbReference type="InterPro" id="IPR027640">
    <property type="entry name" value="Kinesin-like_fam"/>
</dbReference>
<gene>
    <name evidence="10" type="ORF">TrRE_jg10064</name>
</gene>
<dbReference type="GO" id="GO:0007018">
    <property type="term" value="P:microtubule-based movement"/>
    <property type="evidence" value="ECO:0007669"/>
    <property type="project" value="InterPro"/>
</dbReference>
<dbReference type="AlphaFoldDB" id="A0A9W7ACB2"/>
<evidence type="ECO:0000256" key="7">
    <source>
        <dbReference type="SAM" id="Coils"/>
    </source>
</evidence>
<dbReference type="GO" id="GO:0007052">
    <property type="term" value="P:mitotic spindle organization"/>
    <property type="evidence" value="ECO:0007669"/>
    <property type="project" value="TreeGrafter"/>
</dbReference>
<dbReference type="OrthoDB" id="3176171at2759"/>
<protein>
    <recommendedName>
        <fullName evidence="9">Kinesin motor domain-containing protein</fullName>
    </recommendedName>
</protein>
<comment type="similarity">
    <text evidence="6">Belongs to the TRAFAC class myosin-kinesin ATPase superfamily. Kinesin family.</text>
</comment>
<evidence type="ECO:0000313" key="11">
    <source>
        <dbReference type="Proteomes" id="UP001165082"/>
    </source>
</evidence>
<accession>A0A9W7ACB2</accession>
<proteinExistence type="inferred from homology"/>
<evidence type="ECO:0000256" key="3">
    <source>
        <dbReference type="ARBA" id="ARBA00022741"/>
    </source>
</evidence>
<feature type="compositionally biased region" description="Acidic residues" evidence="8">
    <location>
        <begin position="494"/>
        <end position="511"/>
    </location>
</feature>
<dbReference type="InterPro" id="IPR036961">
    <property type="entry name" value="Kinesin_motor_dom_sf"/>
</dbReference>
<dbReference type="SMART" id="SM00129">
    <property type="entry name" value="KISc"/>
    <property type="match status" value="1"/>
</dbReference>
<dbReference type="GO" id="GO:0005524">
    <property type="term" value="F:ATP binding"/>
    <property type="evidence" value="ECO:0007669"/>
    <property type="project" value="UniProtKB-UniRule"/>
</dbReference>
<dbReference type="Pfam" id="PF00225">
    <property type="entry name" value="Kinesin"/>
    <property type="match status" value="1"/>
</dbReference>
<evidence type="ECO:0000256" key="5">
    <source>
        <dbReference type="ARBA" id="ARBA00023054"/>
    </source>
</evidence>
<evidence type="ECO:0000259" key="9">
    <source>
        <dbReference type="PROSITE" id="PS50067"/>
    </source>
</evidence>
<dbReference type="SUPFAM" id="SSF52058">
    <property type="entry name" value="L domain-like"/>
    <property type="match status" value="1"/>
</dbReference>
<evidence type="ECO:0000256" key="6">
    <source>
        <dbReference type="PROSITE-ProRule" id="PRU00283"/>
    </source>
</evidence>
<reference evidence="10" key="1">
    <citation type="submission" date="2022-07" db="EMBL/GenBank/DDBJ databases">
        <title>Genome analysis of Parmales, a sister group of diatoms, reveals the evolutionary specialization of diatoms from phago-mixotrophs to photoautotrophs.</title>
        <authorList>
            <person name="Ban H."/>
            <person name="Sato S."/>
            <person name="Yoshikawa S."/>
            <person name="Kazumasa Y."/>
            <person name="Nakamura Y."/>
            <person name="Ichinomiya M."/>
            <person name="Saitoh K."/>
            <person name="Sato N."/>
            <person name="Blanc-Mathieu R."/>
            <person name="Endo H."/>
            <person name="Kuwata A."/>
            <person name="Ogata H."/>
        </authorList>
    </citation>
    <scope>NUCLEOTIDE SEQUENCE</scope>
</reference>
<name>A0A9W7ACB2_9STRA</name>
<dbReference type="PANTHER" id="PTHR47969:SF15">
    <property type="entry name" value="CHROMOSOME-ASSOCIATED KINESIN KIF4A-RELATED"/>
    <property type="match status" value="1"/>
</dbReference>
<dbReference type="SUPFAM" id="SSF52540">
    <property type="entry name" value="P-loop containing nucleoside triphosphate hydrolases"/>
    <property type="match status" value="1"/>
</dbReference>
<dbReference type="InterPro" id="IPR032675">
    <property type="entry name" value="LRR_dom_sf"/>
</dbReference>
<dbReference type="EMBL" id="BRXZ01001254">
    <property type="protein sequence ID" value="GMH66608.1"/>
    <property type="molecule type" value="Genomic_DNA"/>
</dbReference>
<dbReference type="GO" id="GO:0051231">
    <property type="term" value="P:spindle elongation"/>
    <property type="evidence" value="ECO:0007669"/>
    <property type="project" value="TreeGrafter"/>
</dbReference>
<feature type="compositionally biased region" description="Polar residues" evidence="8">
    <location>
        <begin position="50"/>
        <end position="60"/>
    </location>
</feature>
<comment type="caution">
    <text evidence="10">The sequence shown here is derived from an EMBL/GenBank/DDBJ whole genome shotgun (WGS) entry which is preliminary data.</text>
</comment>
<keyword evidence="11" id="KW-1185">Reference proteome</keyword>
<dbReference type="GO" id="GO:0005875">
    <property type="term" value="C:microtubule associated complex"/>
    <property type="evidence" value="ECO:0007669"/>
    <property type="project" value="TreeGrafter"/>
</dbReference>
<dbReference type="Gene3D" id="1.20.5.190">
    <property type="match status" value="1"/>
</dbReference>
<dbReference type="Gene3D" id="3.40.850.10">
    <property type="entry name" value="Kinesin motor domain"/>
    <property type="match status" value="1"/>
</dbReference>
<keyword evidence="3 6" id="KW-0547">Nucleotide-binding</keyword>
<dbReference type="PROSITE" id="PS00411">
    <property type="entry name" value="KINESIN_MOTOR_1"/>
    <property type="match status" value="1"/>
</dbReference>
<evidence type="ECO:0000256" key="4">
    <source>
        <dbReference type="ARBA" id="ARBA00022840"/>
    </source>
</evidence>
<dbReference type="InterPro" id="IPR027417">
    <property type="entry name" value="P-loop_NTPase"/>
</dbReference>
<feature type="compositionally biased region" description="Basic and acidic residues" evidence="8">
    <location>
        <begin position="478"/>
        <end position="493"/>
    </location>
</feature>
<sequence length="1129" mass="127127">MEHRQNIQVICRVRPLNKGERKRSVKRVVKVVEAGDLEDNAVVNVALPKSGSSASKTSIPSVGLRGGKQKNAGVTTHKQYHPSLALAPGCTQQEVFERSNLRELVSHSMMGYRATMFAYGQTGAGKSYTVVGEDRKPGLLYRGVNYLFKECASDPNVKYTIRVSAIELYNEQCFDLLQTTTRARFTPLQVREHDSQGFYVDRLTGVRCPNVQQCLSSIRHAVSQRTVGGHQMNERSSRSHLMVTLYVDGIPVNGARTFGRLCVVDLAGSERLKNTRSSNAKESGFINKSLYTLGKVINGIANSGGTLTRRNNSKVPFRESVLTKLLISSLGGNTMCTMVACISGGGDALGETMRTMGFAMKAKGIVNHPNIHVDEQEQLVSNLKREIEQLKKENMQLKHIVIEVSQEASLASSKGVGSNHIGLVNDIEQMVGSTGFDFGGANMDDFGFGEEDEEIEEGKQDEDEYLSDNCGDEEMYSEDEKYEASEEEQKGEYSDDDDDDDDDDVDVDENDGSPNIFRKGKSKKKLSSDPEQRIVELQLMIVEAKARIESDGGEVAILPDNSITDFSSLGMCKNLVETFFASMKELSILRLDNNDVAVWRSILGLQGSDSLVYLALHSNPFSKNEKYRPFVVNLLPNLKGLDYYAVSDEELIADKQSTKGWGAEDEKYALPRFVVDRGWEGEGELDDFMQLNYANTVGQVVENICNACSPTITIQRAYHAYKFRVEVLAVSNAAARVIQKIVSYRICQRGLKSQLDALLIEEGYSNLLVSQREGRRHQSASVIQKGYKLLRKHRIEKKAVKILWKWFQRKQLKFKKLVAKMGTGSHNVVFQKKDLHSVVSAVVEVQNAFRKEPLSYVDGMKKAREKIETTNIMVVKEFTRANVVDEDAETDGIFRFDRKMGEDDKDGKRGFPKEMVRLHVNKERGHATDDLWLYLRKKSKRRCSTATQNDTKHWVGCLLGSDEKEEETLLKYTEEHTKTLTEVVRMIHRKFPRVKLLFDNQVERAASAVVIQSTFRSFLKRVRLVPSLLTLVCYRRAATCIQWWWKGEVGWKRRFRHMTILNRVVKGIDSSTVYLEADLFYLLTNELQSGHMVKAMEGGGGGGRRRCAFHGVDFGFREGVNRLELIAKG</sequence>
<dbReference type="Proteomes" id="UP001165082">
    <property type="component" value="Unassembled WGS sequence"/>
</dbReference>
<dbReference type="PANTHER" id="PTHR47969">
    <property type="entry name" value="CHROMOSOME-ASSOCIATED KINESIN KIF4A-RELATED"/>
    <property type="match status" value="1"/>
</dbReference>
<feature type="domain" description="Kinesin motor" evidence="9">
    <location>
        <begin position="6"/>
        <end position="365"/>
    </location>
</feature>
<feature type="region of interest" description="Disordered" evidence="8">
    <location>
        <begin position="50"/>
        <end position="70"/>
    </location>
</feature>
<feature type="compositionally biased region" description="Acidic residues" evidence="8">
    <location>
        <begin position="447"/>
        <end position="477"/>
    </location>
</feature>
<feature type="coiled-coil region" evidence="7">
    <location>
        <begin position="373"/>
        <end position="407"/>
    </location>
</feature>
<dbReference type="GO" id="GO:0005737">
    <property type="term" value="C:cytoplasm"/>
    <property type="evidence" value="ECO:0007669"/>
    <property type="project" value="UniProtKB-SubCell"/>
</dbReference>
<dbReference type="InterPro" id="IPR001752">
    <property type="entry name" value="Kinesin_motor_dom"/>
</dbReference>
<dbReference type="InterPro" id="IPR019821">
    <property type="entry name" value="Kinesin_motor_CS"/>
</dbReference>
<dbReference type="PROSITE" id="PS50067">
    <property type="entry name" value="KINESIN_MOTOR_2"/>
    <property type="match status" value="1"/>
</dbReference>
<evidence type="ECO:0000256" key="8">
    <source>
        <dbReference type="SAM" id="MobiDB-lite"/>
    </source>
</evidence>
<dbReference type="Gene3D" id="3.80.10.10">
    <property type="entry name" value="Ribonuclease Inhibitor"/>
    <property type="match status" value="1"/>
</dbReference>
<dbReference type="GO" id="GO:0008017">
    <property type="term" value="F:microtubule binding"/>
    <property type="evidence" value="ECO:0007669"/>
    <property type="project" value="InterPro"/>
</dbReference>
<dbReference type="PRINTS" id="PR00380">
    <property type="entry name" value="KINESINHEAVY"/>
</dbReference>
<feature type="non-terminal residue" evidence="10">
    <location>
        <position position="1"/>
    </location>
</feature>
<keyword evidence="5 7" id="KW-0175">Coiled coil</keyword>
<evidence type="ECO:0000256" key="2">
    <source>
        <dbReference type="ARBA" id="ARBA00022490"/>
    </source>
</evidence>
<keyword evidence="4 6" id="KW-0067">ATP-binding</keyword>
<feature type="binding site" evidence="6">
    <location>
        <begin position="120"/>
        <end position="127"/>
    </location>
    <ligand>
        <name>ATP</name>
        <dbReference type="ChEBI" id="CHEBI:30616"/>
    </ligand>
</feature>
<evidence type="ECO:0000256" key="1">
    <source>
        <dbReference type="ARBA" id="ARBA00004496"/>
    </source>
</evidence>
<comment type="subcellular location">
    <subcellularLocation>
        <location evidence="1">Cytoplasm</location>
    </subcellularLocation>
</comment>
<evidence type="ECO:0000313" key="10">
    <source>
        <dbReference type="EMBL" id="GMH66608.1"/>
    </source>
</evidence>
<feature type="region of interest" description="Disordered" evidence="8">
    <location>
        <begin position="442"/>
        <end position="524"/>
    </location>
</feature>
<dbReference type="GO" id="GO:0003777">
    <property type="term" value="F:microtubule motor activity"/>
    <property type="evidence" value="ECO:0007669"/>
    <property type="project" value="InterPro"/>
</dbReference>